<dbReference type="SUPFAM" id="SSF56436">
    <property type="entry name" value="C-type lectin-like"/>
    <property type="match status" value="1"/>
</dbReference>
<dbReference type="InterPro" id="IPR001304">
    <property type="entry name" value="C-type_lectin-like"/>
</dbReference>
<protein>
    <submittedName>
        <fullName evidence="7">Asialoglycoprotein receptor 2</fullName>
    </submittedName>
</protein>
<dbReference type="InterPro" id="IPR018378">
    <property type="entry name" value="C-type_lectin_CS"/>
</dbReference>
<keyword evidence="4" id="KW-1133">Transmembrane helix</keyword>
<evidence type="ECO:0000256" key="3">
    <source>
        <dbReference type="SAM" id="MobiDB-lite"/>
    </source>
</evidence>
<dbReference type="SMART" id="SM00034">
    <property type="entry name" value="CLECT"/>
    <property type="match status" value="1"/>
</dbReference>
<dbReference type="InterPro" id="IPR033989">
    <property type="entry name" value="CD209-like_CTLD"/>
</dbReference>
<dbReference type="PROSITE" id="PS50041">
    <property type="entry name" value="C_TYPE_LECTIN_2"/>
    <property type="match status" value="1"/>
</dbReference>
<dbReference type="RefSeq" id="XP_006863553.1">
    <property type="nucleotide sequence ID" value="XM_006863491.1"/>
</dbReference>
<keyword evidence="6" id="KW-1185">Reference proteome</keyword>
<organism evidence="6 7">
    <name type="scientific">Chrysochloris asiatica</name>
    <name type="common">Cape golden mole</name>
    <dbReference type="NCBI Taxonomy" id="185453"/>
    <lineage>
        <taxon>Eukaryota</taxon>
        <taxon>Metazoa</taxon>
        <taxon>Chordata</taxon>
        <taxon>Craniata</taxon>
        <taxon>Vertebrata</taxon>
        <taxon>Euteleostomi</taxon>
        <taxon>Mammalia</taxon>
        <taxon>Eutheria</taxon>
        <taxon>Afrotheria</taxon>
        <taxon>Chrysochloridae</taxon>
        <taxon>Chrysochlorinae</taxon>
        <taxon>Chrysochloris</taxon>
    </lineage>
</organism>
<keyword evidence="4" id="KW-0472">Membrane</keyword>
<keyword evidence="7" id="KW-0675">Receptor</keyword>
<dbReference type="CDD" id="cd03590">
    <property type="entry name" value="CLECT_DC-SIGN_like"/>
    <property type="match status" value="1"/>
</dbReference>
<feature type="transmembrane region" description="Helical" evidence="4">
    <location>
        <begin position="60"/>
        <end position="80"/>
    </location>
</feature>
<keyword evidence="4" id="KW-0812">Transmembrane</keyword>
<evidence type="ECO:0000313" key="7">
    <source>
        <dbReference type="RefSeq" id="XP_006863553.1"/>
    </source>
</evidence>
<keyword evidence="1" id="KW-0430">Lectin</keyword>
<dbReference type="Pfam" id="PF00059">
    <property type="entry name" value="Lectin_C"/>
    <property type="match status" value="1"/>
</dbReference>
<sequence length="305" mass="35019">MAKDFQDIQQLDCEESDHQPGRGERPELGGQSPRREDPFGKGKTPSPQSFLQHLCSQPRLSLLALGFNVLLLVVICVIGSKSTQLQMELRTLKETLNNFSSTILMEVWRLNSHGSNTSDSVTFLQAKLEKQNQDLKSDHANLKLHLKHFPMDLQVLACQTAFLRTNGTECCPVNWMEYEGNCYWFSHSGVTWAEANKYCQLENAHLVVINSNEEQKFILQHINPFHTWIGLTGSDSSWKWVDGTNYENSYTNWAYSQPDNWKGHEMGGSEDCVEIRPDGQWNDDFCKQVHRWVCETKQTHNIRSP</sequence>
<feature type="region of interest" description="Disordered" evidence="3">
    <location>
        <begin position="1"/>
        <end position="47"/>
    </location>
</feature>
<dbReference type="OrthoDB" id="2142683at2759"/>
<dbReference type="Pfam" id="PF03954">
    <property type="entry name" value="Lectin_N"/>
    <property type="match status" value="1"/>
</dbReference>
<evidence type="ECO:0000259" key="5">
    <source>
        <dbReference type="PROSITE" id="PS50041"/>
    </source>
</evidence>
<dbReference type="AlphaFoldDB" id="A0A9B0WNW7"/>
<dbReference type="CTD" id="433"/>
<dbReference type="GeneID" id="102818635"/>
<proteinExistence type="predicted"/>
<evidence type="ECO:0000256" key="4">
    <source>
        <dbReference type="SAM" id="Phobius"/>
    </source>
</evidence>
<evidence type="ECO:0000256" key="1">
    <source>
        <dbReference type="ARBA" id="ARBA00022734"/>
    </source>
</evidence>
<feature type="domain" description="C-type lectin" evidence="5">
    <location>
        <begin position="178"/>
        <end position="295"/>
    </location>
</feature>
<dbReference type="PROSITE" id="PS00615">
    <property type="entry name" value="C_TYPE_LECTIN_1"/>
    <property type="match status" value="1"/>
</dbReference>
<dbReference type="PANTHER" id="PTHR22803">
    <property type="entry name" value="MANNOSE, PHOSPHOLIPASE, LECTIN RECEPTOR RELATED"/>
    <property type="match status" value="1"/>
</dbReference>
<name>A0A9B0WNW7_CHRAS</name>
<feature type="compositionally biased region" description="Basic and acidic residues" evidence="3">
    <location>
        <begin position="16"/>
        <end position="40"/>
    </location>
</feature>
<evidence type="ECO:0000313" key="6">
    <source>
        <dbReference type="Proteomes" id="UP000504623"/>
    </source>
</evidence>
<dbReference type="GO" id="GO:0030246">
    <property type="term" value="F:carbohydrate binding"/>
    <property type="evidence" value="ECO:0007669"/>
    <property type="project" value="UniProtKB-KW"/>
</dbReference>
<reference evidence="7" key="1">
    <citation type="submission" date="2025-08" db="UniProtKB">
        <authorList>
            <consortium name="RefSeq"/>
        </authorList>
    </citation>
    <scope>IDENTIFICATION</scope>
    <source>
        <tissue evidence="7">Spleen</tissue>
    </source>
</reference>
<dbReference type="Proteomes" id="UP000504623">
    <property type="component" value="Unplaced"/>
</dbReference>
<dbReference type="InterPro" id="IPR016186">
    <property type="entry name" value="C-type_lectin-like/link_sf"/>
</dbReference>
<keyword evidence="2" id="KW-1015">Disulfide bond</keyword>
<accession>A0A9B0WNW7</accession>
<gene>
    <name evidence="7" type="primary">ASGR2</name>
</gene>
<dbReference type="InterPro" id="IPR016187">
    <property type="entry name" value="CTDL_fold"/>
</dbReference>
<dbReference type="Gene3D" id="3.10.100.10">
    <property type="entry name" value="Mannose-Binding Protein A, subunit A"/>
    <property type="match status" value="1"/>
</dbReference>
<evidence type="ECO:0000256" key="2">
    <source>
        <dbReference type="ARBA" id="ARBA00023157"/>
    </source>
</evidence>
<dbReference type="InterPro" id="IPR050111">
    <property type="entry name" value="C-type_lectin/snaclec_domain"/>
</dbReference>